<dbReference type="SUPFAM" id="SSF143011">
    <property type="entry name" value="RelE-like"/>
    <property type="match status" value="1"/>
</dbReference>
<dbReference type="EMBL" id="MSYM01000018">
    <property type="protein sequence ID" value="OLP05027.1"/>
    <property type="molecule type" value="Genomic_DNA"/>
</dbReference>
<evidence type="ECO:0000313" key="2">
    <source>
        <dbReference type="Proteomes" id="UP000185911"/>
    </source>
</evidence>
<dbReference type="RefSeq" id="WP_075587913.1">
    <property type="nucleotide sequence ID" value="NZ_MSYM01000018.1"/>
</dbReference>
<organism evidence="1 2">
    <name type="scientific">Rhodoferax antarcticus ANT.BR</name>
    <dbReference type="NCBI Taxonomy" id="1111071"/>
    <lineage>
        <taxon>Bacteria</taxon>
        <taxon>Pseudomonadati</taxon>
        <taxon>Pseudomonadota</taxon>
        <taxon>Betaproteobacteria</taxon>
        <taxon>Burkholderiales</taxon>
        <taxon>Comamonadaceae</taxon>
        <taxon>Rhodoferax</taxon>
    </lineage>
</organism>
<reference evidence="1 2" key="1">
    <citation type="submission" date="2017-01" db="EMBL/GenBank/DDBJ databases">
        <title>Genome sequence of Rhodoferax antarcticus ANT.BR, a psychrophilic purple nonsulfur bacterium from an Antarctic microbial mat.</title>
        <authorList>
            <person name="Baker J."/>
            <person name="Riester C."/>
            <person name="Skinner B."/>
            <person name="Newell A."/>
            <person name="Swingley W."/>
            <person name="Madigan M."/>
            <person name="Jung D."/>
            <person name="Asao M."/>
            <person name="Chen M."/>
            <person name="Loughlin P."/>
            <person name="Pan H."/>
            <person name="Lin S."/>
            <person name="Li N."/>
            <person name="Shaw J."/>
            <person name="Prado M."/>
            <person name="Sherman C."/>
            <person name="Li X."/>
            <person name="Tang J."/>
            <person name="Blankenship R."/>
            <person name="Zhao T."/>
            <person name="Touchman J."/>
            <person name="Sattley M."/>
        </authorList>
    </citation>
    <scope>NUCLEOTIDE SEQUENCE [LARGE SCALE GENOMIC DNA]</scope>
    <source>
        <strain evidence="1 2">ANT.BR</strain>
    </source>
</reference>
<dbReference type="Gene3D" id="3.30.2310.20">
    <property type="entry name" value="RelE-like"/>
    <property type="match status" value="1"/>
</dbReference>
<protein>
    <submittedName>
        <fullName evidence="1">Plasmid maintenance system killer family protein</fullName>
    </submittedName>
</protein>
<gene>
    <name evidence="1" type="ORF">BLL52_3847</name>
</gene>
<dbReference type="InterPro" id="IPR035093">
    <property type="entry name" value="RelE/ParE_toxin_dom_sf"/>
</dbReference>
<accession>A0A1Q8YAL6</accession>
<dbReference type="AlphaFoldDB" id="A0A1Q8YAL6"/>
<dbReference type="PANTHER" id="PTHR40266">
    <property type="entry name" value="TOXIN HIGB-1"/>
    <property type="match status" value="1"/>
</dbReference>
<proteinExistence type="predicted"/>
<dbReference type="Proteomes" id="UP000185911">
    <property type="component" value="Unassembled WGS sequence"/>
</dbReference>
<keyword evidence="2" id="KW-1185">Reference proteome</keyword>
<dbReference type="STRING" id="81479.RA876_13035"/>
<name>A0A1Q8YAL6_9BURK</name>
<sequence>MIDSFAHTETERLFLTGKSRRLPPDILRRALMRLTQLHAAMVIDDLRMPPSNRLEALIGDRAGQWRIRINDQWRVCFRFEDGKALDVEIADYQ</sequence>
<dbReference type="PANTHER" id="PTHR40266:SF2">
    <property type="entry name" value="TOXIN HIGB-1"/>
    <property type="match status" value="1"/>
</dbReference>
<dbReference type="InterPro" id="IPR007711">
    <property type="entry name" value="HigB-1"/>
</dbReference>
<evidence type="ECO:0000313" key="1">
    <source>
        <dbReference type="EMBL" id="OLP05027.1"/>
    </source>
</evidence>
<dbReference type="Pfam" id="PF05015">
    <property type="entry name" value="HigB-like_toxin"/>
    <property type="match status" value="1"/>
</dbReference>
<comment type="caution">
    <text evidence="1">The sequence shown here is derived from an EMBL/GenBank/DDBJ whole genome shotgun (WGS) entry which is preliminary data.</text>
</comment>